<comment type="catalytic activity">
    <reaction evidence="1">
        <text>Hydrolysis of terminal non-reducing alpha-L-rhamnose residues in alpha-L-rhamnosides.</text>
        <dbReference type="EC" id="3.2.1.40"/>
    </reaction>
</comment>
<dbReference type="Gene3D" id="2.60.120.260">
    <property type="entry name" value="Galactose-binding domain-like"/>
    <property type="match status" value="2"/>
</dbReference>
<dbReference type="Pfam" id="PF17389">
    <property type="entry name" value="Bac_rhamnosid6H"/>
    <property type="match status" value="1"/>
</dbReference>
<dbReference type="Pfam" id="PF05592">
    <property type="entry name" value="Bac_rhamnosid"/>
    <property type="match status" value="1"/>
</dbReference>
<evidence type="ECO:0000256" key="1">
    <source>
        <dbReference type="ARBA" id="ARBA00001445"/>
    </source>
</evidence>
<evidence type="ECO:0000313" key="9">
    <source>
        <dbReference type="Proteomes" id="UP001519344"/>
    </source>
</evidence>
<evidence type="ECO:0000256" key="3">
    <source>
        <dbReference type="ARBA" id="ARBA00022801"/>
    </source>
</evidence>
<dbReference type="EMBL" id="JAGGKV010000004">
    <property type="protein sequence ID" value="MBP1962898.1"/>
    <property type="molecule type" value="Genomic_DNA"/>
</dbReference>
<feature type="domain" description="Alpha-L-rhamnosidase concanavalin-like" evidence="4">
    <location>
        <begin position="329"/>
        <end position="413"/>
    </location>
</feature>
<evidence type="ECO:0000259" key="6">
    <source>
        <dbReference type="Pfam" id="PF17389"/>
    </source>
</evidence>
<sequence length="911" mass="102892">MQVDEMFVESKRCPLGIDVLQPAFGWSFADAPIRLQMQTAYRIIVSYSEEDLQVNKGSVWDSGQRFSKKNVHILYEGPPLQSRLRYYWKVQVWDQIGQMTESPVSWWEMGLIQDNDWSAHWIAQFDNEPVEKPALPLFRREFHLDKPVAKARAYICGLGQYELRLNGNKVGDNVLEPGWTNYDKTCLYCVYDVTEEVNEGLNAIGVMLGNGFFNVTGGRYSKFKHSFGTPRCLVQLEITHTDGTVVQINSDRNWDCAPGPILFSCMYGGEDFDARRLIAGWDQPGLTSLDVWKPAVEVKRPAGKLKSHAIPPLKVMETFQPATITAPLPGVYVADFGQNFSGWVSIRVKGPQGAQITLSPAELLKENGTINQKWTGSPNKFTYIMSGDVDEEEWSPRFSYSGFRYVQIEGAVPVHSEADDYNTPVLLGLEGRMIYPDTKVHGNFMCSNELLNRTHVIINQAILSNMKSIFTDCPHREKLGWLEQVHLMGPSVAFNYDVEQLFIKTMEDIRDSQLPNGMVPTTAPEYVVFSEKWHCFRDSVSWGAAYVLTGWNLLQLYGNHRILTEHYEGMKAYIDYITANSDQLIVHSGLGDWYDVGENPPGFVQNTPVAHTETAMFYHIVDVFTQIANLLNHSEDAIHYANLRENIKIAFNDTFFNDKTKQYATGSQSSNAIPLVLGLVDDPYRETVLSHLIKDIALHGYHTTAGDIGHRYVLLALLQSGRSDLIYAMSQKTDHPSYGYQIMQGATTLTEAWDGPTVGKSQNHFMLGHLEEWLYSGLAGIHYRYDSDFESYKLSIRPAILQGLSESAAEYRLPAGQMRVKWTYNAAHRLTLEVTIPTNCVAELYVPSLSVDTLLESGKSVKDVETIQIVALEDSHVVVRVGSGNYVFEALFENETRFINFSRVGCCNDRS</sequence>
<dbReference type="InterPro" id="IPR013783">
    <property type="entry name" value="Ig-like_fold"/>
</dbReference>
<dbReference type="RefSeq" id="WP_167065207.1">
    <property type="nucleotide sequence ID" value="NZ_JAAOZR010000042.1"/>
</dbReference>
<proteinExistence type="predicted"/>
<dbReference type="Pfam" id="PF17390">
    <property type="entry name" value="Bac_rhamnosid_C"/>
    <property type="match status" value="1"/>
</dbReference>
<protein>
    <recommendedName>
        <fullName evidence="2">alpha-L-rhamnosidase</fullName>
        <ecNumber evidence="2">3.2.1.40</ecNumber>
    </recommendedName>
</protein>
<feature type="domain" description="Alpha-L-rhamnosidase C-terminal" evidence="7">
    <location>
        <begin position="794"/>
        <end position="852"/>
    </location>
</feature>
<dbReference type="EC" id="3.2.1.40" evidence="2"/>
<evidence type="ECO:0000259" key="7">
    <source>
        <dbReference type="Pfam" id="PF17390"/>
    </source>
</evidence>
<dbReference type="PANTHER" id="PTHR33307">
    <property type="entry name" value="ALPHA-RHAMNOSIDASE (EUROFUNG)"/>
    <property type="match status" value="1"/>
</dbReference>
<reference evidence="8 9" key="1">
    <citation type="submission" date="2021-03" db="EMBL/GenBank/DDBJ databases">
        <title>Genomic Encyclopedia of Type Strains, Phase IV (KMG-IV): sequencing the most valuable type-strain genomes for metagenomic binning, comparative biology and taxonomic classification.</title>
        <authorList>
            <person name="Goeker M."/>
        </authorList>
    </citation>
    <scope>NUCLEOTIDE SEQUENCE [LARGE SCALE GENOMIC DNA]</scope>
    <source>
        <strain evidence="8 9">DSM 24950</strain>
    </source>
</reference>
<dbReference type="InterPro" id="IPR012341">
    <property type="entry name" value="6hp_glycosidase-like_sf"/>
</dbReference>
<organism evidence="8 9">
    <name type="scientific">Paenibacillus aceris</name>
    <dbReference type="NCBI Taxonomy" id="869555"/>
    <lineage>
        <taxon>Bacteria</taxon>
        <taxon>Bacillati</taxon>
        <taxon>Bacillota</taxon>
        <taxon>Bacilli</taxon>
        <taxon>Bacillales</taxon>
        <taxon>Paenibacillaceae</taxon>
        <taxon>Paenibacillus</taxon>
    </lineage>
</organism>
<gene>
    <name evidence="8" type="ORF">J2Z65_002114</name>
</gene>
<evidence type="ECO:0000259" key="5">
    <source>
        <dbReference type="Pfam" id="PF08531"/>
    </source>
</evidence>
<dbReference type="Proteomes" id="UP001519344">
    <property type="component" value="Unassembled WGS sequence"/>
</dbReference>
<keyword evidence="9" id="KW-1185">Reference proteome</keyword>
<keyword evidence="3" id="KW-0378">Hydrolase</keyword>
<feature type="domain" description="Alpha-L-rhamnosidase six-hairpin glycosidase" evidence="6">
    <location>
        <begin position="441"/>
        <end position="776"/>
    </location>
</feature>
<dbReference type="InterPro" id="IPR013737">
    <property type="entry name" value="Bac_rhamnosid_N"/>
</dbReference>
<dbReference type="InterPro" id="IPR035398">
    <property type="entry name" value="Bac_rhamnosid_C"/>
</dbReference>
<evidence type="ECO:0000259" key="4">
    <source>
        <dbReference type="Pfam" id="PF05592"/>
    </source>
</evidence>
<dbReference type="Gene3D" id="2.60.420.10">
    <property type="entry name" value="Maltose phosphorylase, domain 3"/>
    <property type="match status" value="1"/>
</dbReference>
<dbReference type="Gene3D" id="2.60.40.10">
    <property type="entry name" value="Immunoglobulins"/>
    <property type="match status" value="1"/>
</dbReference>
<dbReference type="InterPro" id="IPR008902">
    <property type="entry name" value="Rhamnosid_concanavalin"/>
</dbReference>
<dbReference type="Gene3D" id="1.50.10.10">
    <property type="match status" value="1"/>
</dbReference>
<dbReference type="Pfam" id="PF25788">
    <property type="entry name" value="Ig_Rha78A_N"/>
    <property type="match status" value="1"/>
</dbReference>
<evidence type="ECO:0000256" key="2">
    <source>
        <dbReference type="ARBA" id="ARBA00012652"/>
    </source>
</evidence>
<evidence type="ECO:0000313" key="8">
    <source>
        <dbReference type="EMBL" id="MBP1962898.1"/>
    </source>
</evidence>
<dbReference type="PANTHER" id="PTHR33307:SF11">
    <property type="entry name" value="ALPHA-L-RHAMNOSIDASE"/>
    <property type="match status" value="1"/>
</dbReference>
<name>A0ABS4HW94_9BACL</name>
<dbReference type="InterPro" id="IPR016007">
    <property type="entry name" value="Alpha_rhamnosid"/>
</dbReference>
<accession>A0ABS4HW94</accession>
<dbReference type="SUPFAM" id="SSF48208">
    <property type="entry name" value="Six-hairpin glycosidases"/>
    <property type="match status" value="1"/>
</dbReference>
<dbReference type="InterPro" id="IPR008928">
    <property type="entry name" value="6-hairpin_glycosidase_sf"/>
</dbReference>
<comment type="caution">
    <text evidence="8">The sequence shown here is derived from an EMBL/GenBank/DDBJ whole genome shotgun (WGS) entry which is preliminary data.</text>
</comment>
<dbReference type="PIRSF" id="PIRSF010631">
    <property type="entry name" value="A-rhamnsds"/>
    <property type="match status" value="1"/>
</dbReference>
<feature type="domain" description="Bacterial alpha-L-rhamnosidase N-terminal" evidence="5">
    <location>
        <begin position="146"/>
        <end position="317"/>
    </location>
</feature>
<dbReference type="Pfam" id="PF08531">
    <property type="entry name" value="Bac_rhamnosid_N"/>
    <property type="match status" value="1"/>
</dbReference>
<dbReference type="InterPro" id="IPR035396">
    <property type="entry name" value="Bac_rhamnosid6H"/>
</dbReference>